<accession>A0A0D2MZK7</accession>
<evidence type="ECO:0000313" key="8">
    <source>
        <dbReference type="EMBL" id="KIY99550.1"/>
    </source>
</evidence>
<feature type="compositionally biased region" description="Polar residues" evidence="6">
    <location>
        <begin position="113"/>
        <end position="130"/>
    </location>
</feature>
<feature type="compositionally biased region" description="Low complexity" evidence="6">
    <location>
        <begin position="131"/>
        <end position="151"/>
    </location>
</feature>
<dbReference type="Pfam" id="PF00069">
    <property type="entry name" value="Pkinase"/>
    <property type="match status" value="1"/>
</dbReference>
<dbReference type="PROSITE" id="PS00108">
    <property type="entry name" value="PROTEIN_KINASE_ST"/>
    <property type="match status" value="1"/>
</dbReference>
<reference evidence="8 9" key="1">
    <citation type="journal article" date="2013" name="BMC Genomics">
        <title>Reconstruction of the lipid metabolism for the microalga Monoraphidium neglectum from its genome sequence reveals characteristics suitable for biofuel production.</title>
        <authorList>
            <person name="Bogen C."/>
            <person name="Al-Dilaimi A."/>
            <person name="Albersmeier A."/>
            <person name="Wichmann J."/>
            <person name="Grundmann M."/>
            <person name="Rupp O."/>
            <person name="Lauersen K.J."/>
            <person name="Blifernez-Klassen O."/>
            <person name="Kalinowski J."/>
            <person name="Goesmann A."/>
            <person name="Mussgnug J.H."/>
            <person name="Kruse O."/>
        </authorList>
    </citation>
    <scope>NUCLEOTIDE SEQUENCE [LARGE SCALE GENOMIC DNA]</scope>
    <source>
        <strain evidence="8 9">SAG 48.87</strain>
    </source>
</reference>
<keyword evidence="2" id="KW-0808">Transferase</keyword>
<dbReference type="InterPro" id="IPR011009">
    <property type="entry name" value="Kinase-like_dom_sf"/>
</dbReference>
<dbReference type="STRING" id="145388.A0A0D2MZK7"/>
<keyword evidence="9" id="KW-1185">Reference proteome</keyword>
<evidence type="ECO:0000256" key="5">
    <source>
        <dbReference type="ARBA" id="ARBA00022840"/>
    </source>
</evidence>
<evidence type="ECO:0000256" key="1">
    <source>
        <dbReference type="ARBA" id="ARBA00022527"/>
    </source>
</evidence>
<dbReference type="SUPFAM" id="SSF56112">
    <property type="entry name" value="Protein kinase-like (PK-like)"/>
    <property type="match status" value="1"/>
</dbReference>
<feature type="region of interest" description="Disordered" evidence="6">
    <location>
        <begin position="268"/>
        <end position="298"/>
    </location>
</feature>
<dbReference type="GO" id="GO:0004674">
    <property type="term" value="F:protein serine/threonine kinase activity"/>
    <property type="evidence" value="ECO:0007669"/>
    <property type="project" value="UniProtKB-KW"/>
</dbReference>
<proteinExistence type="predicted"/>
<dbReference type="Proteomes" id="UP000054498">
    <property type="component" value="Unassembled WGS sequence"/>
</dbReference>
<gene>
    <name evidence="8" type="ORF">MNEG_8414</name>
</gene>
<evidence type="ECO:0000313" key="9">
    <source>
        <dbReference type="Proteomes" id="UP000054498"/>
    </source>
</evidence>
<keyword evidence="3" id="KW-0547">Nucleotide-binding</keyword>
<feature type="region of interest" description="Disordered" evidence="6">
    <location>
        <begin position="1"/>
        <end position="72"/>
    </location>
</feature>
<dbReference type="OrthoDB" id="283458at2759"/>
<feature type="compositionally biased region" description="Polar residues" evidence="6">
    <location>
        <begin position="47"/>
        <end position="69"/>
    </location>
</feature>
<sequence length="563" mass="58312">MAWSFLKAAVKTNKGSREPVDQGRGSGMAAQPSSTSSTSSTKRATKHCSTTPSSNTSAALKTHNTSPNGSGLAIITANNQRQKDATVSCVTVVANSSPQSSFGWHSGDWGSGTEDTSSAQSPTVQGLSGASSPGSTTVPPSPSQPQTSVPTHAQVELEFCLSGAAQLFNKGTPLGIGAQGEVRQVKLLGHHYALKRELGIFSSEYGVDTVGGPWVQKCITSDVGMSPAAHYSLFELAPGSLTDALEGHAWAAAAAAADKKIGVSGAPAVAGRPSAKLSQHAASPDAKPQVPQGAHTKSPPLKRLINAFFRRGKKESQAQQQQQQQQPAEPYLPIPAAKALAAELITAVGTVHAAGIVHRDIKPDNLLVAADGHLRLCNFGCAAPASEPALGEGGTPLFMAPEHFVDFDSFWGKLSFDIRVLIKELTTRLGFKHDSRPADMWAMGVTLSAMLLPLPEVTAALAAARVGKKWVPAPGSAAAALPAELRDLLFRGMLARRPRRRLTVAQLKGHAFFAGVDWAAVEARAAPLPIDLVALARRGREAAASAAAAAAPSPAAAVPGAST</sequence>
<keyword evidence="1" id="KW-0723">Serine/threonine-protein kinase</keyword>
<dbReference type="PROSITE" id="PS50011">
    <property type="entry name" value="PROTEIN_KINASE_DOM"/>
    <property type="match status" value="1"/>
</dbReference>
<dbReference type="PANTHER" id="PTHR24351">
    <property type="entry name" value="RIBOSOMAL PROTEIN S6 KINASE"/>
    <property type="match status" value="1"/>
</dbReference>
<evidence type="ECO:0000256" key="2">
    <source>
        <dbReference type="ARBA" id="ARBA00022679"/>
    </source>
</evidence>
<evidence type="ECO:0000256" key="3">
    <source>
        <dbReference type="ARBA" id="ARBA00022741"/>
    </source>
</evidence>
<dbReference type="GeneID" id="25741290"/>
<organism evidence="8 9">
    <name type="scientific">Monoraphidium neglectum</name>
    <dbReference type="NCBI Taxonomy" id="145388"/>
    <lineage>
        <taxon>Eukaryota</taxon>
        <taxon>Viridiplantae</taxon>
        <taxon>Chlorophyta</taxon>
        <taxon>core chlorophytes</taxon>
        <taxon>Chlorophyceae</taxon>
        <taxon>CS clade</taxon>
        <taxon>Sphaeropleales</taxon>
        <taxon>Selenastraceae</taxon>
        <taxon>Monoraphidium</taxon>
    </lineage>
</organism>
<dbReference type="InterPro" id="IPR008271">
    <property type="entry name" value="Ser/Thr_kinase_AS"/>
</dbReference>
<feature type="domain" description="Protein kinase" evidence="7">
    <location>
        <begin position="168"/>
        <end position="513"/>
    </location>
</feature>
<dbReference type="RefSeq" id="XP_013898570.1">
    <property type="nucleotide sequence ID" value="XM_014043116.1"/>
</dbReference>
<evidence type="ECO:0000259" key="7">
    <source>
        <dbReference type="PROSITE" id="PS50011"/>
    </source>
</evidence>
<keyword evidence="5" id="KW-0067">ATP-binding</keyword>
<feature type="region of interest" description="Disordered" evidence="6">
    <location>
        <begin position="98"/>
        <end position="151"/>
    </location>
</feature>
<dbReference type="EMBL" id="KK101815">
    <property type="protein sequence ID" value="KIY99550.1"/>
    <property type="molecule type" value="Genomic_DNA"/>
</dbReference>
<dbReference type="InterPro" id="IPR000719">
    <property type="entry name" value="Prot_kinase_dom"/>
</dbReference>
<evidence type="ECO:0000256" key="6">
    <source>
        <dbReference type="SAM" id="MobiDB-lite"/>
    </source>
</evidence>
<evidence type="ECO:0000256" key="4">
    <source>
        <dbReference type="ARBA" id="ARBA00022777"/>
    </source>
</evidence>
<protein>
    <recommendedName>
        <fullName evidence="7">Protein kinase domain-containing protein</fullName>
    </recommendedName>
</protein>
<dbReference type="Gene3D" id="1.10.510.10">
    <property type="entry name" value="Transferase(Phosphotransferase) domain 1"/>
    <property type="match status" value="1"/>
</dbReference>
<dbReference type="SMART" id="SM00220">
    <property type="entry name" value="S_TKc"/>
    <property type="match status" value="1"/>
</dbReference>
<keyword evidence="4" id="KW-0418">Kinase</keyword>
<dbReference type="GO" id="GO:0005524">
    <property type="term" value="F:ATP binding"/>
    <property type="evidence" value="ECO:0007669"/>
    <property type="project" value="UniProtKB-KW"/>
</dbReference>
<dbReference type="KEGG" id="mng:MNEG_8414"/>
<dbReference type="AlphaFoldDB" id="A0A0D2MZK7"/>
<name>A0A0D2MZK7_9CHLO</name>